<dbReference type="AlphaFoldDB" id="A0A2X9Z8D6"/>
<sequence length="138" mass="15683">MKIDYDEIARIFDVFLEADTAFIRLEDVGWDRSQRHSDSHQKLVFHLLLLVENGFISNRYLETGTAKSIGLTPTSLGYSYSGTSVRLTQDGHDFAKALHQKPILERIKQDLADAPMTLVTDVGKQWLTSFLKKKLGIE</sequence>
<dbReference type="EMBL" id="ROAL01000021">
    <property type="protein sequence ID" value="MIB62624.1"/>
    <property type="molecule type" value="Genomic_DNA"/>
</dbReference>
<name>A0A2X9Z8D6_ECOLX</name>
<gene>
    <name evidence="1" type="ORF">D9E49_19915</name>
</gene>
<reference evidence="1 2" key="1">
    <citation type="submission" date="2018-10" db="EMBL/GenBank/DDBJ databases">
        <authorList>
            <consortium name="NARMS: The National Antimicrobial Resistance Monitoring System"/>
        </authorList>
    </citation>
    <scope>NUCLEOTIDE SEQUENCE [LARGE SCALE GENOMIC DNA]</scope>
    <source>
        <strain evidence="1 2">CVM N17EC0276</strain>
    </source>
</reference>
<accession>A0A2X9Z8D6</accession>
<dbReference type="Proteomes" id="UP000271175">
    <property type="component" value="Unassembled WGS sequence"/>
</dbReference>
<dbReference type="RefSeq" id="WP_000687312.1">
    <property type="nucleotide sequence ID" value="NZ_BFFU01000194.1"/>
</dbReference>
<comment type="caution">
    <text evidence="1">The sequence shown here is derived from an EMBL/GenBank/DDBJ whole genome shotgun (WGS) entry which is preliminary data.</text>
</comment>
<evidence type="ECO:0000313" key="1">
    <source>
        <dbReference type="EMBL" id="MIB62624.1"/>
    </source>
</evidence>
<evidence type="ECO:0000313" key="2">
    <source>
        <dbReference type="Proteomes" id="UP000271175"/>
    </source>
</evidence>
<proteinExistence type="predicted"/>
<organism evidence="1 2">
    <name type="scientific">Escherichia coli</name>
    <dbReference type="NCBI Taxonomy" id="562"/>
    <lineage>
        <taxon>Bacteria</taxon>
        <taxon>Pseudomonadati</taxon>
        <taxon>Pseudomonadota</taxon>
        <taxon>Gammaproteobacteria</taxon>
        <taxon>Enterobacterales</taxon>
        <taxon>Enterobacteriaceae</taxon>
        <taxon>Escherichia</taxon>
    </lineage>
</organism>
<protein>
    <submittedName>
        <fullName evidence="1">DUF2513 domain-containing protein</fullName>
    </submittedName>
</protein>